<dbReference type="HOGENOM" id="CLU_080822_0_0_1"/>
<sequence length="290" mass="34354">MDFKVFFFLLVLQFGDSSRNIYYDKGYQKKFPYYDRRRLEPNFNFSERLPHIMGVQFLANDVVIRTFPTEVNLFHENTEYTKNMSLELESSCGTSKSAFDEKDVVMLTLIEKDIDNATSKIVKSIEVDPLSVDFYPHNLTMKEFKALVQNEQMDYSTRFCRYYCDNEQWVHSINVSDIYQKYAKDECALYVSNNCTFVEPDVDYPRVMAEMEKMIRTLKYLRLFDFVSKSCNLWQLQKWVVLEMDNTTASLFPNLTLNHHFIANLIDSKGKRAATQIIDEYRIIPINRIE</sequence>
<dbReference type="EMBL" id="CAEY01000815">
    <property type="status" value="NOT_ANNOTATED_CDS"/>
    <property type="molecule type" value="Genomic_DNA"/>
</dbReference>
<proteinExistence type="predicted"/>
<name>T1JWW0_TETUR</name>
<accession>T1JWW0</accession>
<evidence type="ECO:0000256" key="1">
    <source>
        <dbReference type="SAM" id="SignalP"/>
    </source>
</evidence>
<feature type="signal peptide" evidence="1">
    <location>
        <begin position="1"/>
        <end position="17"/>
    </location>
</feature>
<organism evidence="2 3">
    <name type="scientific">Tetranychus urticae</name>
    <name type="common">Two-spotted spider mite</name>
    <dbReference type="NCBI Taxonomy" id="32264"/>
    <lineage>
        <taxon>Eukaryota</taxon>
        <taxon>Metazoa</taxon>
        <taxon>Ecdysozoa</taxon>
        <taxon>Arthropoda</taxon>
        <taxon>Chelicerata</taxon>
        <taxon>Arachnida</taxon>
        <taxon>Acari</taxon>
        <taxon>Acariformes</taxon>
        <taxon>Trombidiformes</taxon>
        <taxon>Prostigmata</taxon>
        <taxon>Eleutherengona</taxon>
        <taxon>Raphignathae</taxon>
        <taxon>Tetranychoidea</taxon>
        <taxon>Tetranychidae</taxon>
        <taxon>Tetranychus</taxon>
    </lineage>
</organism>
<dbReference type="Proteomes" id="UP000015104">
    <property type="component" value="Unassembled WGS sequence"/>
</dbReference>
<protein>
    <recommendedName>
        <fullName evidence="4">Vitellogenin domain-containing protein</fullName>
    </recommendedName>
</protein>
<feature type="chain" id="PRO_5004580055" description="Vitellogenin domain-containing protein" evidence="1">
    <location>
        <begin position="18"/>
        <end position="290"/>
    </location>
</feature>
<reference evidence="3" key="1">
    <citation type="submission" date="2011-08" db="EMBL/GenBank/DDBJ databases">
        <authorList>
            <person name="Rombauts S."/>
        </authorList>
    </citation>
    <scope>NUCLEOTIDE SEQUENCE</scope>
    <source>
        <strain evidence="3">London</strain>
    </source>
</reference>
<reference evidence="2" key="2">
    <citation type="submission" date="2015-06" db="UniProtKB">
        <authorList>
            <consortium name="EnsemblMetazoa"/>
        </authorList>
    </citation>
    <scope>IDENTIFICATION</scope>
</reference>
<evidence type="ECO:0000313" key="3">
    <source>
        <dbReference type="Proteomes" id="UP000015104"/>
    </source>
</evidence>
<evidence type="ECO:0008006" key="4">
    <source>
        <dbReference type="Google" id="ProtNLM"/>
    </source>
</evidence>
<evidence type="ECO:0000313" key="2">
    <source>
        <dbReference type="EnsemblMetazoa" id="tetur02g09700.1"/>
    </source>
</evidence>
<keyword evidence="3" id="KW-1185">Reference proteome</keyword>
<keyword evidence="1" id="KW-0732">Signal</keyword>
<dbReference type="AlphaFoldDB" id="T1JWW0"/>
<dbReference type="EnsemblMetazoa" id="tetur02g09700.1">
    <property type="protein sequence ID" value="tetur02g09700.1"/>
    <property type="gene ID" value="tetur02g09700"/>
</dbReference>